<comment type="caution">
    <text evidence="2">The sequence shown here is derived from an EMBL/GenBank/DDBJ whole genome shotgun (WGS) entry which is preliminary data.</text>
</comment>
<accession>A0A844ANW7</accession>
<dbReference type="RefSeq" id="WP_153546219.1">
    <property type="nucleotide sequence ID" value="NZ_WIXK01000003.1"/>
</dbReference>
<organism evidence="2 3">
    <name type="scientific">Tritonibacter aquimaris</name>
    <dbReference type="NCBI Taxonomy" id="2663379"/>
    <lineage>
        <taxon>Bacteria</taxon>
        <taxon>Pseudomonadati</taxon>
        <taxon>Pseudomonadota</taxon>
        <taxon>Alphaproteobacteria</taxon>
        <taxon>Rhodobacterales</taxon>
        <taxon>Paracoccaceae</taxon>
        <taxon>Tritonibacter</taxon>
    </lineage>
</organism>
<feature type="signal peptide" evidence="1">
    <location>
        <begin position="1"/>
        <end position="20"/>
    </location>
</feature>
<name>A0A844ANW7_9RHOB</name>
<evidence type="ECO:0000313" key="3">
    <source>
        <dbReference type="Proteomes" id="UP000436694"/>
    </source>
</evidence>
<gene>
    <name evidence="2" type="ORF">GG681_06185</name>
</gene>
<sequence>MRVFAALVLGASLFASGAQAEKPTAETKQVTILGRDWLVWPSQVVAGEVVARRQNLELLPERAPSLLTVRQAMRAYRGATGCTANYDTMYRTDNGDYHAALICPK</sequence>
<dbReference type="Proteomes" id="UP000436694">
    <property type="component" value="Unassembled WGS sequence"/>
</dbReference>
<dbReference type="EMBL" id="WIXK01000003">
    <property type="protein sequence ID" value="MQY42223.1"/>
    <property type="molecule type" value="Genomic_DNA"/>
</dbReference>
<proteinExistence type="predicted"/>
<feature type="chain" id="PRO_5032798930" evidence="1">
    <location>
        <begin position="21"/>
        <end position="105"/>
    </location>
</feature>
<keyword evidence="3" id="KW-1185">Reference proteome</keyword>
<dbReference type="AlphaFoldDB" id="A0A844ANW7"/>
<reference evidence="2 3" key="1">
    <citation type="submission" date="2019-10" db="EMBL/GenBank/DDBJ databases">
        <title>Epibacterium sp. nov., isolated from seawater.</title>
        <authorList>
            <person name="Zhang X."/>
            <person name="Li N."/>
        </authorList>
    </citation>
    <scope>NUCLEOTIDE SEQUENCE [LARGE SCALE GENOMIC DNA]</scope>
    <source>
        <strain evidence="2 3">SM1969</strain>
    </source>
</reference>
<keyword evidence="1" id="KW-0732">Signal</keyword>
<evidence type="ECO:0000313" key="2">
    <source>
        <dbReference type="EMBL" id="MQY42223.1"/>
    </source>
</evidence>
<protein>
    <submittedName>
        <fullName evidence="2">Uncharacterized protein</fullName>
    </submittedName>
</protein>
<evidence type="ECO:0000256" key="1">
    <source>
        <dbReference type="SAM" id="SignalP"/>
    </source>
</evidence>